<evidence type="ECO:0000256" key="1">
    <source>
        <dbReference type="RuleBase" id="RU367079"/>
    </source>
</evidence>
<dbReference type="InterPro" id="IPR039682">
    <property type="entry name" value="Sec8/EXOC4"/>
</dbReference>
<dbReference type="GO" id="GO:0015031">
    <property type="term" value="P:protein transport"/>
    <property type="evidence" value="ECO:0007669"/>
    <property type="project" value="UniProtKB-KW"/>
</dbReference>
<dbReference type="OrthoDB" id="272977at2759"/>
<accession>A0A2P5X635</accession>
<gene>
    <name evidence="2" type="ORF">GOBAR_AA21875</name>
</gene>
<name>A0A2P5X635_GOSBA</name>
<keyword evidence="1" id="KW-0268">Exocytosis</keyword>
<reference evidence="2 3" key="1">
    <citation type="submission" date="2015-01" db="EMBL/GenBank/DDBJ databases">
        <title>Genome of allotetraploid Gossypium barbadense reveals genomic plasticity and fiber elongation in cotton evolution.</title>
        <authorList>
            <person name="Chen X."/>
            <person name="Liu X."/>
            <person name="Zhao B."/>
            <person name="Zheng H."/>
            <person name="Hu Y."/>
            <person name="Lu G."/>
            <person name="Yang C."/>
            <person name="Chen J."/>
            <person name="Shan C."/>
            <person name="Zhang L."/>
            <person name="Zhou Y."/>
            <person name="Wang L."/>
            <person name="Guo W."/>
            <person name="Bai Y."/>
            <person name="Ruan J."/>
            <person name="Shangguan X."/>
            <person name="Mao Y."/>
            <person name="Jiang J."/>
            <person name="Zhu Y."/>
            <person name="Lei J."/>
            <person name="Kang H."/>
            <person name="Chen S."/>
            <person name="He X."/>
            <person name="Wang R."/>
            <person name="Wang Y."/>
            <person name="Chen J."/>
            <person name="Wang L."/>
            <person name="Yu S."/>
            <person name="Wang B."/>
            <person name="Wei J."/>
            <person name="Song S."/>
            <person name="Lu X."/>
            <person name="Gao Z."/>
            <person name="Gu W."/>
            <person name="Deng X."/>
            <person name="Ma D."/>
            <person name="Wang S."/>
            <person name="Liang W."/>
            <person name="Fang L."/>
            <person name="Cai C."/>
            <person name="Zhu X."/>
            <person name="Zhou B."/>
            <person name="Zhang Y."/>
            <person name="Chen Z."/>
            <person name="Xu S."/>
            <person name="Zhu R."/>
            <person name="Wang S."/>
            <person name="Zhang T."/>
            <person name="Zhao G."/>
        </authorList>
    </citation>
    <scope>NUCLEOTIDE SEQUENCE [LARGE SCALE GENOMIC DNA]</scope>
    <source>
        <strain evidence="3">cv. Xinhai21</strain>
        <tissue evidence="2">Leaf</tissue>
    </source>
</reference>
<dbReference type="Proteomes" id="UP000239757">
    <property type="component" value="Unassembled WGS sequence"/>
</dbReference>
<organism evidence="2 3">
    <name type="scientific">Gossypium barbadense</name>
    <name type="common">Sea Island cotton</name>
    <name type="synonym">Hibiscus barbadensis</name>
    <dbReference type="NCBI Taxonomy" id="3634"/>
    <lineage>
        <taxon>Eukaryota</taxon>
        <taxon>Viridiplantae</taxon>
        <taxon>Streptophyta</taxon>
        <taxon>Embryophyta</taxon>
        <taxon>Tracheophyta</taxon>
        <taxon>Spermatophyta</taxon>
        <taxon>Magnoliopsida</taxon>
        <taxon>eudicotyledons</taxon>
        <taxon>Gunneridae</taxon>
        <taxon>Pentapetalae</taxon>
        <taxon>rosids</taxon>
        <taxon>malvids</taxon>
        <taxon>Malvales</taxon>
        <taxon>Malvaceae</taxon>
        <taxon>Malvoideae</taxon>
        <taxon>Gossypium</taxon>
    </lineage>
</organism>
<dbReference type="AlphaFoldDB" id="A0A2P5X635"/>
<comment type="function">
    <text evidence="1">Component of the exocyst complex involved in the docking of exocytic vesicles with fusion sites on the plasma membrane.</text>
</comment>
<dbReference type="GO" id="GO:0090522">
    <property type="term" value="P:vesicle tethering involved in exocytosis"/>
    <property type="evidence" value="ECO:0007669"/>
    <property type="project" value="UniProtKB-UniRule"/>
</dbReference>
<keyword evidence="1" id="KW-0653">Protein transport</keyword>
<proteinExistence type="inferred from homology"/>
<dbReference type="EMBL" id="KZ665592">
    <property type="protein sequence ID" value="PPR98797.1"/>
    <property type="molecule type" value="Genomic_DNA"/>
</dbReference>
<comment type="similarity">
    <text evidence="1">Belongs to the SEC8 family.</text>
</comment>
<keyword evidence="1" id="KW-0813">Transport</keyword>
<sequence length="84" mass="9256">MFGYSDGSEDGLTFAFRFTDATLSVPNKGVEFKRQGGWSTKGSNVSQEGYGSAAVLPEQGMYLAASVYRPVHQVWDLENQIFIL</sequence>
<dbReference type="GO" id="GO:0006612">
    <property type="term" value="P:protein targeting to membrane"/>
    <property type="evidence" value="ECO:0007669"/>
    <property type="project" value="UniProtKB-UniRule"/>
</dbReference>
<dbReference type="GO" id="GO:0006893">
    <property type="term" value="P:Golgi to plasma membrane transport"/>
    <property type="evidence" value="ECO:0007669"/>
    <property type="project" value="TreeGrafter"/>
</dbReference>
<dbReference type="PANTHER" id="PTHR14146">
    <property type="entry name" value="EXOCYST COMPLEX COMPONENT 4"/>
    <property type="match status" value="1"/>
</dbReference>
<evidence type="ECO:0000313" key="3">
    <source>
        <dbReference type="Proteomes" id="UP000239757"/>
    </source>
</evidence>
<dbReference type="PANTHER" id="PTHR14146:SF0">
    <property type="entry name" value="EXOCYST COMPLEX COMPONENT 4"/>
    <property type="match status" value="1"/>
</dbReference>
<evidence type="ECO:0000313" key="2">
    <source>
        <dbReference type="EMBL" id="PPR98797.1"/>
    </source>
</evidence>
<protein>
    <recommendedName>
        <fullName evidence="1">Exocyst complex component Sec8</fullName>
    </recommendedName>
</protein>
<dbReference type="GO" id="GO:0000145">
    <property type="term" value="C:exocyst"/>
    <property type="evidence" value="ECO:0007669"/>
    <property type="project" value="UniProtKB-UniRule"/>
</dbReference>